<dbReference type="EMBL" id="BMFV01000001">
    <property type="protein sequence ID" value="GGH73251.1"/>
    <property type="molecule type" value="Genomic_DNA"/>
</dbReference>
<dbReference type="AlphaFoldDB" id="A0A8J2ZRD0"/>
<reference evidence="1" key="1">
    <citation type="journal article" date="2014" name="Int. J. Syst. Evol. Microbiol.">
        <title>Complete genome sequence of Corynebacterium casei LMG S-19264T (=DSM 44701T), isolated from a smear-ripened cheese.</title>
        <authorList>
            <consortium name="US DOE Joint Genome Institute (JGI-PGF)"/>
            <person name="Walter F."/>
            <person name="Albersmeier A."/>
            <person name="Kalinowski J."/>
            <person name="Ruckert C."/>
        </authorList>
    </citation>
    <scope>NUCLEOTIDE SEQUENCE</scope>
    <source>
        <strain evidence="1">CGMCC 1.12777</strain>
    </source>
</reference>
<keyword evidence="2" id="KW-1185">Reference proteome</keyword>
<dbReference type="Proteomes" id="UP000656813">
    <property type="component" value="Unassembled WGS sequence"/>
</dbReference>
<organism evidence="1 2">
    <name type="scientific">Pullulanibacillus pueri</name>
    <dbReference type="NCBI Taxonomy" id="1437324"/>
    <lineage>
        <taxon>Bacteria</taxon>
        <taxon>Bacillati</taxon>
        <taxon>Bacillota</taxon>
        <taxon>Bacilli</taxon>
        <taxon>Bacillales</taxon>
        <taxon>Sporolactobacillaceae</taxon>
        <taxon>Pullulanibacillus</taxon>
    </lineage>
</organism>
<comment type="caution">
    <text evidence="1">The sequence shown here is derived from an EMBL/GenBank/DDBJ whole genome shotgun (WGS) entry which is preliminary data.</text>
</comment>
<gene>
    <name evidence="1" type="ORF">GCM10007096_00290</name>
</gene>
<accession>A0A8J2ZRD0</accession>
<name>A0A8J2ZRD0_9BACL</name>
<dbReference type="RefSeq" id="WP_188494847.1">
    <property type="nucleotide sequence ID" value="NZ_BMFV01000001.1"/>
</dbReference>
<evidence type="ECO:0000313" key="1">
    <source>
        <dbReference type="EMBL" id="GGH73251.1"/>
    </source>
</evidence>
<evidence type="ECO:0000313" key="2">
    <source>
        <dbReference type="Proteomes" id="UP000656813"/>
    </source>
</evidence>
<protein>
    <submittedName>
        <fullName evidence="1">Uncharacterized protein</fullName>
    </submittedName>
</protein>
<proteinExistence type="predicted"/>
<sequence>MFPSLNQGQVFERIGNILGVKPTTLRNKRDMFDPFCNTIKTKGKKRKGWWQNDRLLSDMQQVFDYYRELEEEEIEEEIREILNM</sequence>
<reference evidence="1" key="2">
    <citation type="submission" date="2020-09" db="EMBL/GenBank/DDBJ databases">
        <authorList>
            <person name="Sun Q."/>
            <person name="Zhou Y."/>
        </authorList>
    </citation>
    <scope>NUCLEOTIDE SEQUENCE</scope>
    <source>
        <strain evidence="1">CGMCC 1.12777</strain>
    </source>
</reference>